<keyword evidence="2 6" id="KW-0067">ATP-binding</keyword>
<protein>
    <submittedName>
        <fullName evidence="9">Unconventional myosin-VI</fullName>
    </submittedName>
</protein>
<feature type="binding site" evidence="6">
    <location>
        <begin position="151"/>
        <end position="158"/>
    </location>
    <ligand>
        <name>ATP</name>
        <dbReference type="ChEBI" id="CHEBI:30616"/>
    </ligand>
</feature>
<feature type="coiled-coil region" evidence="7">
    <location>
        <begin position="830"/>
        <end position="857"/>
    </location>
</feature>
<dbReference type="Gene3D" id="1.20.120.720">
    <property type="entry name" value="Myosin VI head, motor domain, U50 subdomain"/>
    <property type="match status" value="1"/>
</dbReference>
<dbReference type="InterPro" id="IPR027417">
    <property type="entry name" value="P-loop_NTPase"/>
</dbReference>
<dbReference type="GO" id="GO:0030048">
    <property type="term" value="P:actin filament-based movement"/>
    <property type="evidence" value="ECO:0007669"/>
    <property type="project" value="TreeGrafter"/>
</dbReference>
<dbReference type="Pfam" id="PF00063">
    <property type="entry name" value="Myosin_head"/>
    <property type="match status" value="1"/>
</dbReference>
<keyword evidence="7" id="KW-0175">Coiled coil</keyword>
<dbReference type="SMART" id="SM00242">
    <property type="entry name" value="MYSc"/>
    <property type="match status" value="1"/>
</dbReference>
<evidence type="ECO:0000256" key="5">
    <source>
        <dbReference type="ARBA" id="ARBA00023203"/>
    </source>
</evidence>
<feature type="coiled-coil region" evidence="7">
    <location>
        <begin position="892"/>
        <end position="922"/>
    </location>
</feature>
<keyword evidence="1 6" id="KW-0547">Nucleotide-binding</keyword>
<dbReference type="InterPro" id="IPR049016">
    <property type="entry name" value="MYO6_lever"/>
</dbReference>
<accession>A0A0X3NHS9</accession>
<keyword evidence="5 6" id="KW-0009">Actin-binding</keyword>
<dbReference type="Gene3D" id="3.30.70.1590">
    <property type="match status" value="1"/>
</dbReference>
<organism evidence="9">
    <name type="scientific">Schistocephalus solidus</name>
    <name type="common">Tapeworm</name>
    <dbReference type="NCBI Taxonomy" id="70667"/>
    <lineage>
        <taxon>Eukaryota</taxon>
        <taxon>Metazoa</taxon>
        <taxon>Spiralia</taxon>
        <taxon>Lophotrochozoa</taxon>
        <taxon>Platyhelminthes</taxon>
        <taxon>Cestoda</taxon>
        <taxon>Eucestoda</taxon>
        <taxon>Diphyllobothriidea</taxon>
        <taxon>Diphyllobothriidae</taxon>
        <taxon>Schistocephalus</taxon>
    </lineage>
</organism>
<dbReference type="GO" id="GO:0016459">
    <property type="term" value="C:myosin complex"/>
    <property type="evidence" value="ECO:0007669"/>
    <property type="project" value="UniProtKB-KW"/>
</dbReference>
<keyword evidence="4 6" id="KW-0505">Motor protein</keyword>
<dbReference type="Gene3D" id="3.40.850.10">
    <property type="entry name" value="Kinesin motor domain"/>
    <property type="match status" value="1"/>
</dbReference>
<feature type="domain" description="Myosin motor" evidence="8">
    <location>
        <begin position="57"/>
        <end position="765"/>
    </location>
</feature>
<reference evidence="9" key="1">
    <citation type="submission" date="2016-01" db="EMBL/GenBank/DDBJ databases">
        <title>Reference transcriptome for the parasite Schistocephalus solidus: insights into the molecular evolution of parasitism.</title>
        <authorList>
            <person name="Hebert F.O."/>
            <person name="Grambauer S."/>
            <person name="Barber I."/>
            <person name="Landry C.R."/>
            <person name="Aubin-Horth N."/>
        </authorList>
    </citation>
    <scope>NUCLEOTIDE SEQUENCE</scope>
</reference>
<dbReference type="GO" id="GO:0000146">
    <property type="term" value="F:microfilament motor activity"/>
    <property type="evidence" value="ECO:0007669"/>
    <property type="project" value="TreeGrafter"/>
</dbReference>
<evidence type="ECO:0000256" key="2">
    <source>
        <dbReference type="ARBA" id="ARBA00022840"/>
    </source>
</evidence>
<dbReference type="PANTHER" id="PTHR13140:SF745">
    <property type="entry name" value="UNCONVENTIONAL MYOSIN-VI"/>
    <property type="match status" value="1"/>
</dbReference>
<evidence type="ECO:0000256" key="1">
    <source>
        <dbReference type="ARBA" id="ARBA00022741"/>
    </source>
</evidence>
<name>A0A0X3NHS9_SCHSO</name>
<dbReference type="GO" id="GO:0007015">
    <property type="term" value="P:actin filament organization"/>
    <property type="evidence" value="ECO:0007669"/>
    <property type="project" value="TreeGrafter"/>
</dbReference>
<dbReference type="InterPro" id="IPR036961">
    <property type="entry name" value="Kinesin_motor_dom_sf"/>
</dbReference>
<dbReference type="AlphaFoldDB" id="A0A0X3NHS9"/>
<dbReference type="GO" id="GO:0005524">
    <property type="term" value="F:ATP binding"/>
    <property type="evidence" value="ECO:0007669"/>
    <property type="project" value="UniProtKB-UniRule"/>
</dbReference>
<dbReference type="InterPro" id="IPR001609">
    <property type="entry name" value="Myosin_head_motor_dom-like"/>
</dbReference>
<gene>
    <name evidence="9" type="primary">MYO6</name>
    <name evidence="9" type="ORF">TR139990</name>
</gene>
<dbReference type="GO" id="GO:0030139">
    <property type="term" value="C:endocytic vesicle"/>
    <property type="evidence" value="ECO:0007669"/>
    <property type="project" value="TreeGrafter"/>
</dbReference>
<evidence type="ECO:0000256" key="3">
    <source>
        <dbReference type="ARBA" id="ARBA00023123"/>
    </source>
</evidence>
<dbReference type="GO" id="GO:0005886">
    <property type="term" value="C:plasma membrane"/>
    <property type="evidence" value="ECO:0007669"/>
    <property type="project" value="TreeGrafter"/>
</dbReference>
<dbReference type="PRINTS" id="PR00193">
    <property type="entry name" value="MYOSINHEAVY"/>
</dbReference>
<dbReference type="GO" id="GO:0051015">
    <property type="term" value="F:actin filament binding"/>
    <property type="evidence" value="ECO:0007669"/>
    <property type="project" value="TreeGrafter"/>
</dbReference>
<dbReference type="Gene3D" id="6.10.220.10">
    <property type="match status" value="1"/>
</dbReference>
<feature type="region of interest" description="Actin-binding" evidence="6">
    <location>
        <begin position="645"/>
        <end position="667"/>
    </location>
</feature>
<dbReference type="Gene3D" id="1.20.58.530">
    <property type="match status" value="1"/>
</dbReference>
<dbReference type="PROSITE" id="PS51456">
    <property type="entry name" value="MYOSIN_MOTOR"/>
    <property type="match status" value="1"/>
</dbReference>
<dbReference type="EMBL" id="GEEE01023997">
    <property type="protein sequence ID" value="JAP39228.1"/>
    <property type="molecule type" value="Transcribed_RNA"/>
</dbReference>
<evidence type="ECO:0000256" key="4">
    <source>
        <dbReference type="ARBA" id="ARBA00023175"/>
    </source>
</evidence>
<comment type="similarity">
    <text evidence="6">Belongs to the TRAFAC class myosin-kinesin ATPase superfamily. Myosin family.</text>
</comment>
<proteinExistence type="inferred from homology"/>
<dbReference type="PROSITE" id="PS50096">
    <property type="entry name" value="IQ"/>
    <property type="match status" value="1"/>
</dbReference>
<dbReference type="CDD" id="cd21759">
    <property type="entry name" value="CBD_MYO6-like"/>
    <property type="match status" value="1"/>
</dbReference>
<evidence type="ECO:0000259" key="8">
    <source>
        <dbReference type="PROSITE" id="PS51456"/>
    </source>
</evidence>
<evidence type="ECO:0000313" key="9">
    <source>
        <dbReference type="EMBL" id="JAP39228.1"/>
    </source>
</evidence>
<dbReference type="PANTHER" id="PTHR13140">
    <property type="entry name" value="MYOSIN"/>
    <property type="match status" value="1"/>
</dbReference>
<dbReference type="Pfam" id="PF21521">
    <property type="entry name" value="MYO6_lever"/>
    <property type="match status" value="1"/>
</dbReference>
<evidence type="ECO:0000256" key="7">
    <source>
        <dbReference type="SAM" id="Coils"/>
    </source>
</evidence>
<dbReference type="SUPFAM" id="SSF52540">
    <property type="entry name" value="P-loop containing nucleoside triphosphate hydrolases"/>
    <property type="match status" value="1"/>
</dbReference>
<keyword evidence="3 6" id="KW-0518">Myosin</keyword>
<sequence>MQVNYKFCWLRDESEGYALARILQSNKDTTKCVLEKDSRKIFELPTNEVLLAEPRDHFPDDNCALINLNEATLLENVRQRYMRDKIYTYVANILIAVNPYREIPGLYSKETVQMYRGKSLGVLPPHAFAIADKAYRDMRMQKASQAIVVSGESGAGKTETTKYVLRYLTESYGAEAGIIERNIIESNPLLEAFGNAKTVRNNNSSRFGKFIEISFTKAGAVCGGSIEHYILEKSRLVGQAPGERNFHFFYQMFAGASEQLRKRLGLTNPADFRYLSGGCTQYFLQDRNTKTLSPAVQSEDQKQLGPLKDIVMDDYEDFQTTVRVFDEMSISAEDKESLFAILGGILHLGNIIFDDGSAVQSCCRVSPKTETSLAKAADLLGVNKDTLAKDLTARVTGAMGLKIALSRENAANVRDGLAKVIYSRLFEWLVSMVNRAIPNTQQYTYVGLLDIAGFEHFEENSFEQFCINYCNEKLQQFFNERILKEEQIVYQREGLSVQPVNFTDNQDCIDLMEGKKTGIMALLDEESRLPAGTAAHFTAEIHRIHADNKRLMVPRKLKIKLRDEEGFVLYHFAGPVCYTTDKFIAKNNDALHSSLEELLHSSKNKLLRQMHNPNESKSWTLKKLQRNVAGKINFISVASKFSEQLNNLILKLRSTGTNFIRCVKPNSIMSAHVFEGESCLDQLRFFGLTDVLVLMQKGFPSRTQFTELYEVYKPLLTKDLKRLEPRTFLKALFNALGIDDDHYKFGVSKVFFRAGKFAEFDDLLRMDPEHLTKLVQRVRIWILHYRWRKAIYGALCVIKLGKKIGYRQRMIIQAQKYVRGWLCRQKFKKILDALRQLRKLAAQLDKVKAQYEHLNGHKGTGLANMIRTVVDQAAFEIAQIQRQLKDFDKVKYSDIEAGLAHLKANIADVQNELRKHQELEQQAGGQEQPEEKHETLGETAMNSLVNGENGLMNGFIQPTLVEAVHAAPNSLLSTPNGESSSFHLLDAQTVDTSVWDPEVEKMSYMELMQRIGKSTDELEKRACEKELSRRHIAFAQFKKEKLASRANGTTDFVTVK</sequence>
<evidence type="ECO:0000256" key="6">
    <source>
        <dbReference type="PROSITE-ProRule" id="PRU00782"/>
    </source>
</evidence>
<dbReference type="Gene3D" id="1.10.10.820">
    <property type="match status" value="1"/>
</dbReference>